<dbReference type="Proteomes" id="UP000694388">
    <property type="component" value="Unplaced"/>
</dbReference>
<name>A0A8C4WWU1_EPTBU</name>
<evidence type="ECO:0000313" key="5">
    <source>
        <dbReference type="Proteomes" id="UP000694388"/>
    </source>
</evidence>
<reference evidence="4" key="2">
    <citation type="submission" date="2025-09" db="UniProtKB">
        <authorList>
            <consortium name="Ensembl"/>
        </authorList>
    </citation>
    <scope>IDENTIFICATION</scope>
</reference>
<reference evidence="4" key="1">
    <citation type="submission" date="2025-08" db="UniProtKB">
        <authorList>
            <consortium name="Ensembl"/>
        </authorList>
    </citation>
    <scope>IDENTIFICATION</scope>
</reference>
<dbReference type="GO" id="GO:0005737">
    <property type="term" value="C:cytoplasm"/>
    <property type="evidence" value="ECO:0007669"/>
    <property type="project" value="TreeGrafter"/>
</dbReference>
<evidence type="ECO:0000256" key="1">
    <source>
        <dbReference type="ARBA" id="ARBA00007775"/>
    </source>
</evidence>
<accession>A0A8C4WWU1</accession>
<evidence type="ECO:0000256" key="3">
    <source>
        <dbReference type="SAM" id="MobiDB-lite"/>
    </source>
</evidence>
<evidence type="ECO:0000313" key="4">
    <source>
        <dbReference type="Ensembl" id="ENSEBUP00000016589.1"/>
    </source>
</evidence>
<dbReference type="GO" id="GO:0004864">
    <property type="term" value="F:protein phosphatase inhibitor activity"/>
    <property type="evidence" value="ECO:0007669"/>
    <property type="project" value="UniProtKB-KW"/>
</dbReference>
<feature type="region of interest" description="Disordered" evidence="3">
    <location>
        <begin position="1"/>
        <end position="41"/>
    </location>
</feature>
<proteinExistence type="inferred from homology"/>
<dbReference type="PANTHER" id="PTHR15417">
    <property type="entry name" value="PROTEIN PHOSPHATASE INHIBITOR AND DOPAMINE- AND CAMP-REGULATED NEURONAL PHOSPHOPROTEIN"/>
    <property type="match status" value="1"/>
</dbReference>
<protein>
    <submittedName>
        <fullName evidence="4">Uncharacterized protein</fullName>
    </submittedName>
</protein>
<dbReference type="GeneTree" id="ENSGT00990000204944"/>
<organism evidence="4 5">
    <name type="scientific">Eptatretus burgeri</name>
    <name type="common">Inshore hagfish</name>
    <dbReference type="NCBI Taxonomy" id="7764"/>
    <lineage>
        <taxon>Eukaryota</taxon>
        <taxon>Metazoa</taxon>
        <taxon>Chordata</taxon>
        <taxon>Craniata</taxon>
        <taxon>Vertebrata</taxon>
        <taxon>Cyclostomata</taxon>
        <taxon>Myxini</taxon>
        <taxon>Myxiniformes</taxon>
        <taxon>Myxinidae</taxon>
        <taxon>Eptatretinae</taxon>
        <taxon>Eptatretus</taxon>
    </lineage>
</organism>
<comment type="similarity">
    <text evidence="1">Belongs to the protein phosphatase inhibitor 1 family.</text>
</comment>
<keyword evidence="2" id="KW-0650">Protein phosphatase inhibitor</keyword>
<evidence type="ECO:0000256" key="2">
    <source>
        <dbReference type="ARBA" id="ARBA00023272"/>
    </source>
</evidence>
<dbReference type="GO" id="GO:0035556">
    <property type="term" value="P:intracellular signal transduction"/>
    <property type="evidence" value="ECO:0007669"/>
    <property type="project" value="TreeGrafter"/>
</dbReference>
<dbReference type="Pfam" id="PF05395">
    <property type="entry name" value="DARPP-32"/>
    <property type="match status" value="1"/>
</dbReference>
<sequence>MEPNKSPKKLQFATPSIPEQLDPQSAEQIRRRRPTPAQLDEQEVNVAGGFLASSSFLELLELLK</sequence>
<keyword evidence="5" id="KW-1185">Reference proteome</keyword>
<dbReference type="Ensembl" id="ENSEBUT00000017165.1">
    <property type="protein sequence ID" value="ENSEBUP00000016589.1"/>
    <property type="gene ID" value="ENSEBUG00000010404.1"/>
</dbReference>
<dbReference type="AlphaFoldDB" id="A0A8C4WWU1"/>
<dbReference type="InterPro" id="IPR008466">
    <property type="entry name" value="PPP1R1A/B/C"/>
</dbReference>